<organism evidence="2 4">
    <name type="scientific">Phytophthora rubi</name>
    <dbReference type="NCBI Taxonomy" id="129364"/>
    <lineage>
        <taxon>Eukaryota</taxon>
        <taxon>Sar</taxon>
        <taxon>Stramenopiles</taxon>
        <taxon>Oomycota</taxon>
        <taxon>Peronosporomycetes</taxon>
        <taxon>Peronosporales</taxon>
        <taxon>Peronosporaceae</taxon>
        <taxon>Phytophthora</taxon>
    </lineage>
</organism>
<dbReference type="Proteomes" id="UP000429607">
    <property type="component" value="Unassembled WGS sequence"/>
</dbReference>
<evidence type="ECO:0000313" key="1">
    <source>
        <dbReference type="EMBL" id="KAE9041371.1"/>
    </source>
</evidence>
<dbReference type="EMBL" id="QXFV01000176">
    <property type="protein sequence ID" value="KAE9047063.1"/>
    <property type="molecule type" value="Genomic_DNA"/>
</dbReference>
<dbReference type="Proteomes" id="UP000434957">
    <property type="component" value="Unassembled WGS sequence"/>
</dbReference>
<gene>
    <name evidence="2" type="ORF">PR001_g4350</name>
    <name evidence="1" type="ORF">PR002_g4484</name>
    <name evidence="3" type="ORF">PR003_g4102</name>
</gene>
<dbReference type="EMBL" id="QXFU01000175">
    <property type="protein sequence ID" value="KAE9041371.1"/>
    <property type="molecule type" value="Genomic_DNA"/>
</dbReference>
<evidence type="ECO:0000313" key="4">
    <source>
        <dbReference type="Proteomes" id="UP000429607"/>
    </source>
</evidence>
<keyword evidence="5" id="KW-1185">Reference proteome</keyword>
<sequence>MLIGNLLPALHERLSAATSESRIVIKQDNAPAQIAEDDAVFAEAARASGCNVELCNQPPNSPDMNCNDLGLFSAVQAQQRKKRSRTIDELIEAGISSY</sequence>
<evidence type="ECO:0000313" key="2">
    <source>
        <dbReference type="EMBL" id="KAE9047063.1"/>
    </source>
</evidence>
<dbReference type="PANTHER" id="PTHR47169">
    <property type="entry name" value="OS01G0541250 PROTEIN"/>
    <property type="match status" value="1"/>
</dbReference>
<evidence type="ECO:0000313" key="6">
    <source>
        <dbReference type="Proteomes" id="UP000435112"/>
    </source>
</evidence>
<comment type="caution">
    <text evidence="2">The sequence shown here is derived from an EMBL/GenBank/DDBJ whole genome shotgun (WGS) entry which is preliminary data.</text>
</comment>
<dbReference type="OrthoDB" id="113327at2759"/>
<dbReference type="GO" id="GO:0003676">
    <property type="term" value="F:nucleic acid binding"/>
    <property type="evidence" value="ECO:0007669"/>
    <property type="project" value="InterPro"/>
</dbReference>
<evidence type="ECO:0000313" key="5">
    <source>
        <dbReference type="Proteomes" id="UP000434957"/>
    </source>
</evidence>
<proteinExistence type="predicted"/>
<dbReference type="Gene3D" id="3.30.420.10">
    <property type="entry name" value="Ribonuclease H-like superfamily/Ribonuclease H"/>
    <property type="match status" value="1"/>
</dbReference>
<protein>
    <recommendedName>
        <fullName evidence="7">Tc1-like transposase DDE domain-containing protein</fullName>
    </recommendedName>
</protein>
<accession>A0A6A3NNX6</accession>
<evidence type="ECO:0008006" key="7">
    <source>
        <dbReference type="Google" id="ProtNLM"/>
    </source>
</evidence>
<dbReference type="AlphaFoldDB" id="A0A6A3NNX6"/>
<name>A0A6A3NNX6_9STRA</name>
<dbReference type="InterPro" id="IPR036397">
    <property type="entry name" value="RNaseH_sf"/>
</dbReference>
<dbReference type="PANTHER" id="PTHR47169:SF2">
    <property type="entry name" value="OS01G0541250 PROTEIN"/>
    <property type="match status" value="1"/>
</dbReference>
<dbReference type="Proteomes" id="UP000435112">
    <property type="component" value="Unassembled WGS sequence"/>
</dbReference>
<dbReference type="EMBL" id="QXFT01000151">
    <property type="protein sequence ID" value="KAE9353002.1"/>
    <property type="molecule type" value="Genomic_DNA"/>
</dbReference>
<reference evidence="4 6" key="1">
    <citation type="submission" date="2018-09" db="EMBL/GenBank/DDBJ databases">
        <title>Genomic investigation of the strawberry pathogen Phytophthora fragariae indicates pathogenicity is determined by transcriptional variation in three key races.</title>
        <authorList>
            <person name="Adams T.M."/>
            <person name="Armitage A.D."/>
            <person name="Sobczyk M.K."/>
            <person name="Bates H.J."/>
            <person name="Dunwell J.M."/>
            <person name="Nellist C.F."/>
            <person name="Harrison R.J."/>
        </authorList>
    </citation>
    <scope>NUCLEOTIDE SEQUENCE [LARGE SCALE GENOMIC DNA]</scope>
    <source>
        <strain evidence="2 4">SCRP249</strain>
        <strain evidence="1 6">SCRP324</strain>
        <strain evidence="3 5">SCRP333</strain>
    </source>
</reference>
<evidence type="ECO:0000313" key="3">
    <source>
        <dbReference type="EMBL" id="KAE9353002.1"/>
    </source>
</evidence>